<reference evidence="3 4" key="1">
    <citation type="submission" date="2024-06" db="EMBL/GenBank/DDBJ databases">
        <title>Genomic Encyclopedia of Type Strains, Phase V (KMG-V): Genome sequencing to study the core and pangenomes of soil and plant-associated prokaryotes.</title>
        <authorList>
            <person name="Whitman W."/>
        </authorList>
    </citation>
    <scope>NUCLEOTIDE SEQUENCE [LARGE SCALE GENOMIC DNA]</scope>
    <source>
        <strain evidence="3 4">NE40</strain>
    </source>
</reference>
<protein>
    <recommendedName>
        <fullName evidence="2">SET domain-containing protein</fullName>
    </recommendedName>
</protein>
<comment type="caution">
    <text evidence="3">The sequence shown here is derived from an EMBL/GenBank/DDBJ whole genome shotgun (WGS) entry which is preliminary data.</text>
</comment>
<dbReference type="Gene3D" id="2.170.270.10">
    <property type="entry name" value="SET domain"/>
    <property type="match status" value="1"/>
</dbReference>
<dbReference type="Proteomes" id="UP001549366">
    <property type="component" value="Unassembled WGS sequence"/>
</dbReference>
<feature type="region of interest" description="Disordered" evidence="1">
    <location>
        <begin position="1"/>
        <end position="84"/>
    </location>
</feature>
<accession>A0ABV2SN24</accession>
<feature type="compositionally biased region" description="Polar residues" evidence="1">
    <location>
        <begin position="63"/>
        <end position="74"/>
    </location>
</feature>
<dbReference type="InterPro" id="IPR001214">
    <property type="entry name" value="SET_dom"/>
</dbReference>
<sequence length="707" mass="80012">MSPSNPPTSIACQMARVSTAQPDTKKSNAGLPVQATSTTLPSVRGKQADSRRIPKARKRTCQLMDNTANPNGPQSSKKKRRLPDKKDLYSIGHGLTVSESTIAGAGNGLFADQDIDKGEFITWYGGPVINVDSEEREKLSEHYEDWSHLAGIDRHTVIQSPKQPEPGMGGGGFINDGINIFTPPNVTFVPISERQCIYIKSLRPIDKGEELFVSYGTDYWKRFQDQFPDDYQKFFAPQLRNRKEARKLLDRHSSHMQSVTRSLKKNPLPLIPEWQDSAQGWSSAIARYALHKAGVTDRQMLNPSVLRKLNSSSNEYFNSVAHYASSLKVEPKRIADSWNNKARNEPLSIPGNGVFKPADRWQAAHIHIFCTLLKPEYHLDTVQLKNCLKVLDPSTALYEYFLDNYIRSVTKLEPGGLIDFNTPEDKKLKKKLDKNFRDITPPQSYRGQPFTANQPAPKKQGWSLWTLPMIYQLLRQYGITVKEHDDTKNSYLSDLVEHAGKSTVQDELQYFQTLKNWAQQRNFNFMRIPQSFSEKLKKTGSPESHGTSDSTCFPFKKTEGLNLNNYKYISSALFLQYIEHFGFDDPGIVNSLSSATIYRSLALFHQPVSPTLSALYEQLFSLAWRNLPNKHAALIIMKRYPDLALPCSVEKLPFGQAFETLKKKGLEFESQIKDQASGNEKRLSTAAEVEPDTRPPFTPTPETPKMP</sequence>
<dbReference type="SUPFAM" id="SSF82199">
    <property type="entry name" value="SET domain"/>
    <property type="match status" value="1"/>
</dbReference>
<evidence type="ECO:0000313" key="3">
    <source>
        <dbReference type="EMBL" id="MET4759158.1"/>
    </source>
</evidence>
<evidence type="ECO:0000259" key="2">
    <source>
        <dbReference type="PROSITE" id="PS50280"/>
    </source>
</evidence>
<dbReference type="InterPro" id="IPR046341">
    <property type="entry name" value="SET_dom_sf"/>
</dbReference>
<feature type="compositionally biased region" description="Pro residues" evidence="1">
    <location>
        <begin position="694"/>
        <end position="707"/>
    </location>
</feature>
<evidence type="ECO:0000256" key="1">
    <source>
        <dbReference type="SAM" id="MobiDB-lite"/>
    </source>
</evidence>
<keyword evidence="4" id="KW-1185">Reference proteome</keyword>
<gene>
    <name evidence="3" type="ORF">V5J35_004350</name>
</gene>
<feature type="region of interest" description="Disordered" evidence="1">
    <location>
        <begin position="672"/>
        <end position="707"/>
    </location>
</feature>
<dbReference type="SMART" id="SM00317">
    <property type="entry name" value="SET"/>
    <property type="match status" value="1"/>
</dbReference>
<feature type="domain" description="SET" evidence="2">
    <location>
        <begin position="93"/>
        <end position="216"/>
    </location>
</feature>
<name>A0ABV2SN24_9GAMM</name>
<feature type="compositionally biased region" description="Polar residues" evidence="1">
    <location>
        <begin position="7"/>
        <end position="22"/>
    </location>
</feature>
<organism evidence="3 4">
    <name type="scientific">Endozoicomonas lisbonensis</name>
    <dbReference type="NCBI Taxonomy" id="3120522"/>
    <lineage>
        <taxon>Bacteria</taxon>
        <taxon>Pseudomonadati</taxon>
        <taxon>Pseudomonadota</taxon>
        <taxon>Gammaproteobacteria</taxon>
        <taxon>Oceanospirillales</taxon>
        <taxon>Endozoicomonadaceae</taxon>
        <taxon>Endozoicomonas</taxon>
    </lineage>
</organism>
<dbReference type="RefSeq" id="WP_354009176.1">
    <property type="nucleotide sequence ID" value="NZ_JBEWTA010000001.1"/>
</dbReference>
<evidence type="ECO:0000313" key="4">
    <source>
        <dbReference type="Proteomes" id="UP001549366"/>
    </source>
</evidence>
<proteinExistence type="predicted"/>
<dbReference type="EMBL" id="JBEWTB010000002">
    <property type="protein sequence ID" value="MET4759158.1"/>
    <property type="molecule type" value="Genomic_DNA"/>
</dbReference>
<dbReference type="Pfam" id="PF00856">
    <property type="entry name" value="SET"/>
    <property type="match status" value="1"/>
</dbReference>
<dbReference type="PROSITE" id="PS50280">
    <property type="entry name" value="SET"/>
    <property type="match status" value="1"/>
</dbReference>